<reference evidence="13 15" key="1">
    <citation type="journal article" date="2005" name="Appl. Environ. Microbiol.">
        <title>Intestinal bacterial communities that produce active estrogen-like compounds enterodiol and enterolactone in humans.</title>
        <authorList>
            <person name="Clavel T."/>
            <person name="Henderson G."/>
            <person name="Alpert C.A."/>
            <person name="Philippe C."/>
            <person name="Rigottier-Gois L."/>
            <person name="Dore J."/>
            <person name="Blaut M."/>
        </authorList>
    </citation>
    <scope>NUCLEOTIDE SEQUENCE [LARGE SCALE GENOMIC DNA]</scope>
    <source>
        <strain evidence="13 15">SECO-MT75m2</strain>
    </source>
</reference>
<evidence type="ECO:0000256" key="8">
    <source>
        <dbReference type="PIRNR" id="PIRNR000485"/>
    </source>
</evidence>
<name>A0A369MNB4_EGGLN</name>
<dbReference type="InterPro" id="IPR029055">
    <property type="entry name" value="Ntn_hydrolases_N"/>
</dbReference>
<dbReference type="InterPro" id="IPR000836">
    <property type="entry name" value="PRTase_dom"/>
</dbReference>
<dbReference type="SUPFAM" id="SSF53271">
    <property type="entry name" value="PRTase-like"/>
    <property type="match status" value="1"/>
</dbReference>
<dbReference type="GO" id="GO:0006189">
    <property type="term" value="P:'de novo' IMP biosynthetic process"/>
    <property type="evidence" value="ECO:0007669"/>
    <property type="project" value="UniProtKB-UniPathway"/>
</dbReference>
<evidence type="ECO:0000256" key="4">
    <source>
        <dbReference type="ARBA" id="ARBA00022676"/>
    </source>
</evidence>
<dbReference type="InterPro" id="IPR005854">
    <property type="entry name" value="PurF"/>
</dbReference>
<dbReference type="PIRSF" id="PIRSF000485">
    <property type="entry name" value="Amd_phspho_trans"/>
    <property type="match status" value="1"/>
</dbReference>
<feature type="binding site" evidence="9">
    <location>
        <position position="351"/>
    </location>
    <ligand>
        <name>Mg(2+)</name>
        <dbReference type="ChEBI" id="CHEBI:18420"/>
    </ligand>
</feature>
<sequence>MGGFFGAAAHHDVVLDVFFGVDYHSHLGTKCAGMIFHDAEEGCFQREIHSIENTPFRTRFEDDLQGFHGCSGIGCISDTDPQPLLVRSHLGTFGITTVGAINNAEELVEKNFASGGRQFMAMSSGKVNTTELVAALINQKDDFVSGIKHAQESIDGSLTLLIITQDGQIIAARDKVGRLPVLIGKSDDGFCISFESFAYHKLGYRDEYELGPGEIVLVNPDEYRTISPAGDKMKICAFLWVYYGYPNSNYEGVNVEVMRYRNGAIMARDEAAAGGVPELDYVAGVPDSGVPHAIGYATECKTPFARPFIKYTPTWARSFMPSNQEVRNRVAKMKQIHIPELINEKKLLFVDDSIVRGTQLNETVDFLYKCGAEEVHMRSACPPIMFSCKYLSFSSSRSDMELLARRMVDQLEGEEGVQHLDEYADGSTERGKCMLKSICEQMGFDSLGYQSLDGMLEAIGIDPEKVCTYCWTGKE</sequence>
<dbReference type="UniPathway" id="UPA00074">
    <property type="reaction ID" value="UER00124"/>
</dbReference>
<dbReference type="SUPFAM" id="SSF56235">
    <property type="entry name" value="N-terminal nucleophile aminohydrolases (Ntn hydrolases)"/>
    <property type="match status" value="1"/>
</dbReference>
<dbReference type="GO" id="GO:0004044">
    <property type="term" value="F:amidophosphoribosyltransferase activity"/>
    <property type="evidence" value="ECO:0007669"/>
    <property type="project" value="UniProtKB-EC"/>
</dbReference>
<feature type="binding site" evidence="10">
    <location>
        <position position="470"/>
    </location>
    <ligand>
        <name>[4Fe-4S] cluster</name>
        <dbReference type="ChEBI" id="CHEBI:49883"/>
    </ligand>
</feature>
<dbReference type="GO" id="GO:0051536">
    <property type="term" value="F:iron-sulfur cluster binding"/>
    <property type="evidence" value="ECO:0007669"/>
    <property type="project" value="UniProtKB-KW"/>
</dbReference>
<accession>A0A369MNB4</accession>
<evidence type="ECO:0000313" key="13">
    <source>
        <dbReference type="EMBL" id="TNU91532.1"/>
    </source>
</evidence>
<dbReference type="EMBL" id="VEVP01000012">
    <property type="protein sequence ID" value="TNU91532.1"/>
    <property type="molecule type" value="Genomic_DNA"/>
</dbReference>
<comment type="similarity">
    <text evidence="2 8">In the C-terminal section; belongs to the purine/pyrimidine phosphoribosyltransferase family.</text>
</comment>
<comment type="cofactor">
    <cofactor evidence="9">
        <name>Mg(2+)</name>
        <dbReference type="ChEBI" id="CHEBI:18420"/>
    </cofactor>
    <text evidence="9">Binds 1 Mg(2+) ion per subunit.</text>
</comment>
<evidence type="ECO:0000313" key="12">
    <source>
        <dbReference type="EMBL" id="RDB72569.1"/>
    </source>
</evidence>
<evidence type="ECO:0000256" key="6">
    <source>
        <dbReference type="ARBA" id="ARBA00022755"/>
    </source>
</evidence>
<evidence type="ECO:0000256" key="2">
    <source>
        <dbReference type="ARBA" id="ARBA00010138"/>
    </source>
</evidence>
<dbReference type="AlphaFoldDB" id="A0A369MNB4"/>
<feature type="domain" description="Glutamine amidotransferase type-2" evidence="11">
    <location>
        <begin position="1"/>
        <end position="221"/>
    </location>
</feature>
<evidence type="ECO:0000313" key="14">
    <source>
        <dbReference type="Proteomes" id="UP000253970"/>
    </source>
</evidence>
<evidence type="ECO:0000256" key="3">
    <source>
        <dbReference type="ARBA" id="ARBA00011941"/>
    </source>
</evidence>
<evidence type="ECO:0000259" key="11">
    <source>
        <dbReference type="PROSITE" id="PS51278"/>
    </source>
</evidence>
<dbReference type="CDD" id="cd06223">
    <property type="entry name" value="PRTases_typeI"/>
    <property type="match status" value="1"/>
</dbReference>
<keyword evidence="10" id="KW-0411">Iron-sulfur</keyword>
<evidence type="ECO:0000256" key="5">
    <source>
        <dbReference type="ARBA" id="ARBA00022679"/>
    </source>
</evidence>
<keyword evidence="4 8" id="KW-0328">Glycosyltransferase</keyword>
<comment type="pathway">
    <text evidence="1 8">Purine metabolism; IMP biosynthesis via de novo pathway; N(1)-(5-phospho-D-ribosyl)glycinamide from 5-phospho-alpha-D-ribose 1-diphosphate: step 1/2.</text>
</comment>
<reference evidence="13" key="3">
    <citation type="submission" date="2019-06" db="EMBL/GenBank/DDBJ databases">
        <authorList>
            <person name="Bisanz J.E."/>
            <person name="Turnbaugh P.J."/>
        </authorList>
    </citation>
    <scope>NUCLEOTIDE SEQUENCE</scope>
    <source>
        <strain evidence="13">SECO-MT75m2</strain>
    </source>
</reference>
<comment type="cofactor">
    <cofactor evidence="10">
        <name>[4Fe-4S] cluster</name>
        <dbReference type="ChEBI" id="CHEBI:49883"/>
    </cofactor>
    <text evidence="10">Binds 1 [4Fe-4S] cluster per subunit.</text>
</comment>
<feature type="binding site" evidence="10">
    <location>
        <position position="467"/>
    </location>
    <ligand>
        <name>[4Fe-4S] cluster</name>
        <dbReference type="ChEBI" id="CHEBI:49883"/>
    </ligand>
</feature>
<evidence type="ECO:0000256" key="7">
    <source>
        <dbReference type="ARBA" id="ARBA00022962"/>
    </source>
</evidence>
<keyword evidence="10" id="KW-0408">Iron</keyword>
<reference evidence="12 14" key="2">
    <citation type="journal article" date="2018" name="Elife">
        <title>Discovery and characterization of a prevalent human gut bacterial enzyme sufficient for the inactivation of a family of plant toxins.</title>
        <authorList>
            <person name="Koppel N."/>
            <person name="Bisanz J.E."/>
            <person name="Pandelia M.E."/>
            <person name="Turnbaugh P.J."/>
            <person name="Balskus E.P."/>
        </authorList>
    </citation>
    <scope>NUCLEOTIDE SEQUENCE [LARGE SCALE GENOMIC DNA]</scope>
    <source>
        <strain evidence="12 14">W1 BHI 6</strain>
    </source>
</reference>
<organism evidence="12 14">
    <name type="scientific">Eggerthella lenta</name>
    <name type="common">Eubacterium lentum</name>
    <dbReference type="NCBI Taxonomy" id="84112"/>
    <lineage>
        <taxon>Bacteria</taxon>
        <taxon>Bacillati</taxon>
        <taxon>Actinomycetota</taxon>
        <taxon>Coriobacteriia</taxon>
        <taxon>Eggerthellales</taxon>
        <taxon>Eggerthellaceae</taxon>
        <taxon>Eggerthella</taxon>
    </lineage>
</organism>
<keyword evidence="6 8" id="KW-0658">Purine biosynthesis</keyword>
<evidence type="ECO:0000256" key="1">
    <source>
        <dbReference type="ARBA" id="ARBA00005209"/>
    </source>
</evidence>
<keyword evidence="7" id="KW-0315">Glutamine amidotransferase</keyword>
<dbReference type="PANTHER" id="PTHR11907">
    <property type="entry name" value="AMIDOPHOSPHORIBOSYLTRANSFERASE"/>
    <property type="match status" value="1"/>
</dbReference>
<keyword evidence="9" id="KW-0479">Metal-binding</keyword>
<dbReference type="Gene3D" id="3.40.50.2020">
    <property type="match status" value="1"/>
</dbReference>
<dbReference type="Proteomes" id="UP000312594">
    <property type="component" value="Unassembled WGS sequence"/>
</dbReference>
<dbReference type="EMBL" id="PPTU01000003">
    <property type="protein sequence ID" value="RDB72569.1"/>
    <property type="molecule type" value="Genomic_DNA"/>
</dbReference>
<dbReference type="Proteomes" id="UP000253970">
    <property type="component" value="Unassembled WGS sequence"/>
</dbReference>
<protein>
    <recommendedName>
        <fullName evidence="3 8">Amidophosphoribosyltransferase</fullName>
        <shortName evidence="8">ATase</shortName>
        <ecNumber evidence="3 8">2.4.2.14</ecNumber>
    </recommendedName>
    <alternativeName>
        <fullName evidence="8">Glutamine phosphoribosylpyrophosphate amidotransferase</fullName>
    </alternativeName>
</protein>
<feature type="binding site" evidence="9">
    <location>
        <position position="288"/>
    </location>
    <ligand>
        <name>Mg(2+)</name>
        <dbReference type="ChEBI" id="CHEBI:18420"/>
    </ligand>
</feature>
<gene>
    <name evidence="12" type="ORF">C1875_03615</name>
    <name evidence="13" type="ORF">FIC87_07035</name>
</gene>
<dbReference type="RefSeq" id="WP_114533021.1">
    <property type="nucleotide sequence ID" value="NZ_JAQDVM010000009.1"/>
</dbReference>
<comment type="caution">
    <text evidence="12">The sequence shown here is derived from an EMBL/GenBank/DDBJ whole genome shotgun (WGS) entry which is preliminary data.</text>
</comment>
<feature type="binding site" evidence="10">
    <location>
        <position position="236"/>
    </location>
    <ligand>
        <name>[4Fe-4S] cluster</name>
        <dbReference type="ChEBI" id="CHEBI:49883"/>
    </ligand>
</feature>
<evidence type="ECO:0000313" key="15">
    <source>
        <dbReference type="Proteomes" id="UP000312594"/>
    </source>
</evidence>
<dbReference type="EC" id="2.4.2.14" evidence="3 8"/>
<evidence type="ECO:0000256" key="10">
    <source>
        <dbReference type="PIRSR" id="PIRSR000485-3"/>
    </source>
</evidence>
<comment type="catalytic activity">
    <reaction evidence="8">
        <text>5-phospho-beta-D-ribosylamine + L-glutamate + diphosphate = 5-phospho-alpha-D-ribose 1-diphosphate + L-glutamine + H2O</text>
        <dbReference type="Rhea" id="RHEA:14905"/>
        <dbReference type="ChEBI" id="CHEBI:15377"/>
        <dbReference type="ChEBI" id="CHEBI:29985"/>
        <dbReference type="ChEBI" id="CHEBI:33019"/>
        <dbReference type="ChEBI" id="CHEBI:58017"/>
        <dbReference type="ChEBI" id="CHEBI:58359"/>
        <dbReference type="ChEBI" id="CHEBI:58681"/>
        <dbReference type="EC" id="2.4.2.14"/>
    </reaction>
</comment>
<dbReference type="InterPro" id="IPR029057">
    <property type="entry name" value="PRTase-like"/>
</dbReference>
<dbReference type="PROSITE" id="PS51278">
    <property type="entry name" value="GATASE_TYPE_2"/>
    <property type="match status" value="1"/>
</dbReference>
<dbReference type="GO" id="GO:0046872">
    <property type="term" value="F:metal ion binding"/>
    <property type="evidence" value="ECO:0007669"/>
    <property type="project" value="UniProtKB-KW"/>
</dbReference>
<feature type="binding site" evidence="9">
    <location>
        <position position="352"/>
    </location>
    <ligand>
        <name>Mg(2+)</name>
        <dbReference type="ChEBI" id="CHEBI:18420"/>
    </ligand>
</feature>
<dbReference type="Pfam" id="PF13537">
    <property type="entry name" value="GATase_7"/>
    <property type="match status" value="1"/>
</dbReference>
<dbReference type="GO" id="GO:0009113">
    <property type="term" value="P:purine nucleobase biosynthetic process"/>
    <property type="evidence" value="ECO:0007669"/>
    <property type="project" value="InterPro"/>
</dbReference>
<dbReference type="InterPro" id="IPR017932">
    <property type="entry name" value="GATase_2_dom"/>
</dbReference>
<keyword evidence="5 8" id="KW-0808">Transferase</keyword>
<feature type="binding site" evidence="10">
    <location>
        <position position="388"/>
    </location>
    <ligand>
        <name>[4Fe-4S] cluster</name>
        <dbReference type="ChEBI" id="CHEBI:49883"/>
    </ligand>
</feature>
<proteinExistence type="inferred from homology"/>
<keyword evidence="9" id="KW-0460">Magnesium</keyword>
<dbReference type="Gene3D" id="3.60.20.10">
    <property type="entry name" value="Glutamine Phosphoribosylpyrophosphate, subunit 1, domain 1"/>
    <property type="match status" value="1"/>
</dbReference>
<evidence type="ECO:0000256" key="9">
    <source>
        <dbReference type="PIRSR" id="PIRSR000485-2"/>
    </source>
</evidence>